<evidence type="ECO:0000313" key="6">
    <source>
        <dbReference type="Proteomes" id="UP000150838"/>
    </source>
</evidence>
<evidence type="ECO:0000313" key="7">
    <source>
        <dbReference type="Proteomes" id="UP000515929"/>
    </source>
</evidence>
<dbReference type="EMBL" id="MW142017">
    <property type="protein sequence ID" value="QRM13809.1"/>
    <property type="molecule type" value="Genomic_DNA"/>
</dbReference>
<dbReference type="Gene3D" id="3.10.100.10">
    <property type="entry name" value="Mannose-Binding Protein A, subunit A"/>
    <property type="match status" value="1"/>
</dbReference>
<evidence type="ECO:0000313" key="2">
    <source>
        <dbReference type="EMBL" id="ART91691.1"/>
    </source>
</evidence>
<reference evidence="1 7" key="2">
    <citation type="submission" date="2016-05" db="EMBL/GenBank/DDBJ databases">
        <title>The analysis of a fowlpox virus genome sequence.</title>
        <authorList>
            <person name="Zhao Y."/>
            <person name="Liu S."/>
        </authorList>
    </citation>
    <scope>NUCLEOTIDE SEQUENCE [LARGE SCALE GENOMIC DNA]</scope>
    <source>
        <strain evidence="1 7">NX10</strain>
    </source>
</reference>
<gene>
    <name evidence="4" type="primary">fp9.258</name>
    <name evidence="3" type="synonym">fp9.003</name>
    <name evidence="1" type="synonym">ORF003</name>
    <name evidence="2" type="synonym">ORF258</name>
</gene>
<dbReference type="SMR" id="Q70GR1"/>
<evidence type="ECO:0000313" key="1">
    <source>
        <dbReference type="EMBL" id="ART91437.1"/>
    </source>
</evidence>
<dbReference type="EMBL" id="MW142017">
    <property type="protein sequence ID" value="QRM13534.1"/>
    <property type="molecule type" value="Genomic_DNA"/>
</dbReference>
<dbReference type="EMBL" id="AJ581527">
    <property type="protein sequence ID" value="CAE52786.1"/>
    <property type="molecule type" value="Genomic_DNA"/>
</dbReference>
<accession>Q70GR1</accession>
<dbReference type="KEGG" id="vg:1486834"/>
<dbReference type="Proteomes" id="UP000150838">
    <property type="component" value="Segment"/>
</dbReference>
<dbReference type="EMBL" id="KX196452">
    <property type="protein sequence ID" value="ART91437.1"/>
    <property type="molecule type" value="Genomic_DNA"/>
</dbReference>
<proteinExistence type="predicted"/>
<sequence>MKSLILIAMLLMLDCANSLNCRGPYTSYNNKCIWVNRLDKMHHKKTYSEASTTCLITFPMGTLARRSLIDNEKDMKFISKFGMGQSLWIRDDKKPEVGKCAYTDGKTFGFSPCNATYGFVCID</sequence>
<dbReference type="Proteomes" id="UP000627101">
    <property type="component" value="Segment"/>
</dbReference>
<dbReference type="InterPro" id="IPR016187">
    <property type="entry name" value="CTDL_fold"/>
</dbReference>
<keyword evidence="4" id="KW-0430">Lectin</keyword>
<name>Q70GR1_FOWPV</name>
<dbReference type="KEGG" id="vg:1486833"/>
<reference evidence="4 6" key="1">
    <citation type="journal article" date="2004" name="J. Gen. Virol.">
        <title>Comparison of the genome sequence of FP9, an attenuated, tissue culture-adapted European fowlpox virus, with those of virulent American and European viruses.</title>
        <authorList>
            <person name="Skinner M.A."/>
            <person name="Laidlaw S.M."/>
        </authorList>
    </citation>
    <scope>NUCLEOTIDE SEQUENCE [LARGE SCALE GENOMIC DNA]</scope>
    <source>
        <strain evidence="4">HP1-438 Munich</strain>
    </source>
</reference>
<accession>A0A385HA47</accession>
<dbReference type="EMBL" id="KX196452">
    <property type="protein sequence ID" value="ART91691.1"/>
    <property type="molecule type" value="Genomic_DNA"/>
</dbReference>
<evidence type="ECO:0000313" key="3">
    <source>
        <dbReference type="EMBL" id="CAE52549.1"/>
    </source>
</evidence>
<dbReference type="RefSeq" id="NP_038966.1">
    <property type="nucleotide sequence ID" value="NC_002188.1"/>
</dbReference>
<dbReference type="GO" id="GO:0030246">
    <property type="term" value="F:carbohydrate binding"/>
    <property type="evidence" value="ECO:0007669"/>
    <property type="project" value="UniProtKB-KW"/>
</dbReference>
<evidence type="ECO:0000313" key="4">
    <source>
        <dbReference type="EMBL" id="CAE52786.1"/>
    </source>
</evidence>
<dbReference type="RefSeq" id="NP_039221.1">
    <property type="nucleotide sequence ID" value="NC_002188.1"/>
</dbReference>
<dbReference type="InterPro" id="IPR016186">
    <property type="entry name" value="C-type_lectin-like/link_sf"/>
</dbReference>
<protein>
    <submittedName>
        <fullName evidence="1">C-type lectin family protein</fullName>
    </submittedName>
    <submittedName>
        <fullName evidence="5">C-type lectin-like protein</fullName>
    </submittedName>
    <submittedName>
        <fullName evidence="4">Putative C-type lectin</fullName>
    </submittedName>
</protein>
<dbReference type="SUPFAM" id="SSF56436">
    <property type="entry name" value="C-type lectin-like"/>
    <property type="match status" value="1"/>
</dbReference>
<organism evidence="4 6">
    <name type="scientific">Fowlpox virus</name>
    <name type="common">FPV</name>
    <dbReference type="NCBI Taxonomy" id="10261"/>
    <lineage>
        <taxon>Viruses</taxon>
        <taxon>Varidnaviria</taxon>
        <taxon>Bamfordvirae</taxon>
        <taxon>Nucleocytoviricota</taxon>
        <taxon>Pokkesviricetes</taxon>
        <taxon>Chitovirales</taxon>
        <taxon>Poxviridae</taxon>
        <taxon>Chordopoxvirinae</taxon>
        <taxon>Avipoxvirus</taxon>
        <taxon>Avipoxvirus fowlpox</taxon>
    </lineage>
</organism>
<organismHost>
    <name type="scientific">Vertebrata</name>
    <name type="common">vertebrates</name>
    <dbReference type="NCBI Taxonomy" id="7742"/>
</organismHost>
<evidence type="ECO:0000313" key="5">
    <source>
        <dbReference type="EMBL" id="QRM13534.1"/>
    </source>
</evidence>
<reference evidence="5" key="3">
    <citation type="journal article" date="2021" name="Arch. Virol.">
        <title>Characterisation of an Australian fowlpox virus carrying a near-full-length provirus of reticuloendotheliosis virus.</title>
        <authorList>
            <person name="Sarker S."/>
            <person name="Athukorala A."/>
            <person name="Bowden T.R."/>
            <person name="Boyle D.B."/>
        </authorList>
    </citation>
    <scope>NUCLEOTIDE SEQUENCE</scope>
    <source>
        <strain evidence="5">FWPV-S</strain>
    </source>
</reference>
<dbReference type="Proteomes" id="UP000515929">
    <property type="component" value="Segment"/>
</dbReference>
<dbReference type="EMBL" id="AJ581527">
    <property type="protein sequence ID" value="CAE52549.1"/>
    <property type="molecule type" value="Genomic_DNA"/>
</dbReference>